<dbReference type="AlphaFoldDB" id="A0ABC9FHP1"/>
<evidence type="ECO:0000313" key="2">
    <source>
        <dbReference type="EMBL" id="CAL5074883.1"/>
    </source>
</evidence>
<sequence length="200" mass="21966">MNPGSKGDWSASEIMVMKSLIAGPNTTTNNTDVVEELHALFPRKEKRQITDWTPVQVSNHAQKYFSKRQNTSSMQRYGINDVGLNDIEPLALNNALGTCMHGGLTFSEGSFIPDERNLASQLASMNNLSHVQSALFFRTSQATTGSIQEDAFAGSQQQLIGDSSTSAVPVIQGVGCQMPWNSNQLDDYLADEWICNMDMN</sequence>
<name>A0ABC9FHP1_9POAL</name>
<reference evidence="3" key="1">
    <citation type="submission" date="2024-06" db="EMBL/GenBank/DDBJ databases">
        <authorList>
            <person name="Ryan C."/>
        </authorList>
    </citation>
    <scope>NUCLEOTIDE SEQUENCE [LARGE SCALE GENOMIC DNA]</scope>
</reference>
<gene>
    <name evidence="2" type="ORF">URODEC1_LOCUS105433</name>
</gene>
<dbReference type="EMBL" id="OZ075116">
    <property type="protein sequence ID" value="CAL5074883.1"/>
    <property type="molecule type" value="Genomic_DNA"/>
</dbReference>
<accession>A0ABC9FHP1</accession>
<evidence type="ECO:0000259" key="1">
    <source>
        <dbReference type="Pfam" id="PF23671"/>
    </source>
</evidence>
<proteinExistence type="predicted"/>
<keyword evidence="3" id="KW-1185">Reference proteome</keyword>
<dbReference type="PANTHER" id="PTHR44042:SF11">
    <property type="entry name" value="OS06G0173800 PROTEIN"/>
    <property type="match status" value="1"/>
</dbReference>
<feature type="domain" description="HTH 3-helical bundle" evidence="1">
    <location>
        <begin position="7"/>
        <end position="51"/>
    </location>
</feature>
<reference evidence="2 3" key="2">
    <citation type="submission" date="2024-10" db="EMBL/GenBank/DDBJ databases">
        <authorList>
            <person name="Ryan C."/>
        </authorList>
    </citation>
    <scope>NUCLEOTIDE SEQUENCE [LARGE SCALE GENOMIC DNA]</scope>
</reference>
<dbReference type="Proteomes" id="UP001497457">
    <property type="component" value="Chromosome 6rd"/>
</dbReference>
<dbReference type="Pfam" id="PF23671">
    <property type="entry name" value="HTH_70"/>
    <property type="match status" value="1"/>
</dbReference>
<dbReference type="PANTHER" id="PTHR44042">
    <property type="entry name" value="DUPLICATED HOMEODOMAIN-LIKE SUPERFAMILY PROTEIN-RELATED"/>
    <property type="match status" value="1"/>
</dbReference>
<evidence type="ECO:0000313" key="3">
    <source>
        <dbReference type="Proteomes" id="UP001497457"/>
    </source>
</evidence>
<protein>
    <recommendedName>
        <fullName evidence="1">HTH 3-helical bundle domain-containing protein</fullName>
    </recommendedName>
</protein>
<dbReference type="InterPro" id="IPR056195">
    <property type="entry name" value="HTH_70"/>
</dbReference>
<organism evidence="2 3">
    <name type="scientific">Urochloa decumbens</name>
    <dbReference type="NCBI Taxonomy" id="240449"/>
    <lineage>
        <taxon>Eukaryota</taxon>
        <taxon>Viridiplantae</taxon>
        <taxon>Streptophyta</taxon>
        <taxon>Embryophyta</taxon>
        <taxon>Tracheophyta</taxon>
        <taxon>Spermatophyta</taxon>
        <taxon>Magnoliopsida</taxon>
        <taxon>Liliopsida</taxon>
        <taxon>Poales</taxon>
        <taxon>Poaceae</taxon>
        <taxon>PACMAD clade</taxon>
        <taxon>Panicoideae</taxon>
        <taxon>Panicodae</taxon>
        <taxon>Paniceae</taxon>
        <taxon>Melinidinae</taxon>
        <taxon>Urochloa</taxon>
    </lineage>
</organism>